<feature type="compositionally biased region" description="Polar residues" evidence="1">
    <location>
        <begin position="64"/>
        <end position="75"/>
    </location>
</feature>
<evidence type="ECO:0000313" key="3">
    <source>
        <dbReference type="Proteomes" id="UP001283361"/>
    </source>
</evidence>
<reference evidence="2" key="1">
    <citation type="journal article" date="2023" name="G3 (Bethesda)">
        <title>A reference genome for the long-term kleptoplast-retaining sea slug Elysia crispata morphotype clarki.</title>
        <authorList>
            <person name="Eastman K.E."/>
            <person name="Pendleton A.L."/>
            <person name="Shaikh M.A."/>
            <person name="Suttiyut T."/>
            <person name="Ogas R."/>
            <person name="Tomko P."/>
            <person name="Gavelis G."/>
            <person name="Widhalm J.R."/>
            <person name="Wisecaver J.H."/>
        </authorList>
    </citation>
    <scope>NUCLEOTIDE SEQUENCE</scope>
    <source>
        <strain evidence="2">ECLA1</strain>
    </source>
</reference>
<dbReference type="Proteomes" id="UP001283361">
    <property type="component" value="Unassembled WGS sequence"/>
</dbReference>
<feature type="non-terminal residue" evidence="2">
    <location>
        <position position="1"/>
    </location>
</feature>
<accession>A0AAE1B7W9</accession>
<proteinExistence type="predicted"/>
<sequence>RAVRRGSIYSVLERAASLTLISTLSQMGSLPSVFDMGDTSSEDEDHGVQHKKLKKKVTRDLSAFSGTTMDSNSAVYSLENDEHHGSGLDNPGFQRGRRPSSSSSRGSKISESKSSKSSVERKDSNESEPPCYHVAVSKLDSNTRL</sequence>
<gene>
    <name evidence="2" type="ORF">RRG08_053083</name>
</gene>
<organism evidence="2 3">
    <name type="scientific">Elysia crispata</name>
    <name type="common">lettuce slug</name>
    <dbReference type="NCBI Taxonomy" id="231223"/>
    <lineage>
        <taxon>Eukaryota</taxon>
        <taxon>Metazoa</taxon>
        <taxon>Spiralia</taxon>
        <taxon>Lophotrochozoa</taxon>
        <taxon>Mollusca</taxon>
        <taxon>Gastropoda</taxon>
        <taxon>Heterobranchia</taxon>
        <taxon>Euthyneura</taxon>
        <taxon>Panpulmonata</taxon>
        <taxon>Sacoglossa</taxon>
        <taxon>Placobranchoidea</taxon>
        <taxon>Plakobranchidae</taxon>
        <taxon>Elysia</taxon>
    </lineage>
</organism>
<dbReference type="AlphaFoldDB" id="A0AAE1B7W9"/>
<feature type="region of interest" description="Disordered" evidence="1">
    <location>
        <begin position="35"/>
        <end position="145"/>
    </location>
</feature>
<evidence type="ECO:0000256" key="1">
    <source>
        <dbReference type="SAM" id="MobiDB-lite"/>
    </source>
</evidence>
<evidence type="ECO:0000313" key="2">
    <source>
        <dbReference type="EMBL" id="KAK3801444.1"/>
    </source>
</evidence>
<comment type="caution">
    <text evidence="2">The sequence shown here is derived from an EMBL/GenBank/DDBJ whole genome shotgun (WGS) entry which is preliminary data.</text>
</comment>
<keyword evidence="3" id="KW-1185">Reference proteome</keyword>
<dbReference type="EMBL" id="JAWDGP010000312">
    <property type="protein sequence ID" value="KAK3801444.1"/>
    <property type="molecule type" value="Genomic_DNA"/>
</dbReference>
<name>A0AAE1B7W9_9GAST</name>
<feature type="compositionally biased region" description="Basic and acidic residues" evidence="1">
    <location>
        <begin position="108"/>
        <end position="125"/>
    </location>
</feature>
<protein>
    <submittedName>
        <fullName evidence="2">Uncharacterized protein</fullName>
    </submittedName>
</protein>